<dbReference type="RefSeq" id="WP_047884425.1">
    <property type="nucleotide sequence ID" value="NZ_CP071326.1"/>
</dbReference>
<feature type="region of interest" description="Disordered" evidence="1">
    <location>
        <begin position="47"/>
        <end position="88"/>
    </location>
</feature>
<comment type="caution">
    <text evidence="2">The sequence shown here is derived from an EMBL/GenBank/DDBJ whole genome shotgun (WGS) entry which is preliminary data.</text>
</comment>
<proteinExistence type="predicted"/>
<keyword evidence="3" id="KW-1185">Reference proteome</keyword>
<evidence type="ECO:0000313" key="2">
    <source>
        <dbReference type="EMBL" id="KLV10262.1"/>
    </source>
</evidence>
<sequence>MCKYCGVKSHDIRIKRQFWEKSISHRNQQKFRCTHCQRTYFVPIGGHTDDDMTDVQDTPRAQETSNIQKTTNIQETKNIKETEQASVD</sequence>
<reference evidence="2 3" key="1">
    <citation type="submission" date="2015-05" db="EMBL/GenBank/DDBJ databases">
        <title>Photobacterium galathea sp. nov.</title>
        <authorList>
            <person name="Machado H."/>
            <person name="Gram L."/>
        </authorList>
    </citation>
    <scope>NUCLEOTIDE SEQUENCE [LARGE SCALE GENOMIC DNA]</scope>
    <source>
        <strain evidence="2 3">DSM 22954</strain>
    </source>
</reference>
<dbReference type="PATRIC" id="fig|320778.3.peg.1454"/>
<gene>
    <name evidence="2" type="ORF">ABT57_06745</name>
</gene>
<evidence type="ECO:0000256" key="1">
    <source>
        <dbReference type="SAM" id="MobiDB-lite"/>
    </source>
</evidence>
<feature type="compositionally biased region" description="Basic and acidic residues" evidence="1">
    <location>
        <begin position="77"/>
        <end position="88"/>
    </location>
</feature>
<evidence type="ECO:0000313" key="3">
    <source>
        <dbReference type="Proteomes" id="UP000035909"/>
    </source>
</evidence>
<protein>
    <submittedName>
        <fullName evidence="2">Uncharacterized protein</fullName>
    </submittedName>
</protein>
<feature type="compositionally biased region" description="Polar residues" evidence="1">
    <location>
        <begin position="55"/>
        <end position="76"/>
    </location>
</feature>
<dbReference type="AlphaFoldDB" id="A0A0J1K7E8"/>
<dbReference type="Proteomes" id="UP000035909">
    <property type="component" value="Unassembled WGS sequence"/>
</dbReference>
<organism evidence="2 3">
    <name type="scientific">Photobacterium ganghwense</name>
    <dbReference type="NCBI Taxonomy" id="320778"/>
    <lineage>
        <taxon>Bacteria</taxon>
        <taxon>Pseudomonadati</taxon>
        <taxon>Pseudomonadota</taxon>
        <taxon>Gammaproteobacteria</taxon>
        <taxon>Vibrionales</taxon>
        <taxon>Vibrionaceae</taxon>
        <taxon>Photobacterium</taxon>
    </lineage>
</organism>
<accession>A0A0J1K7E8</accession>
<dbReference type="EMBL" id="LDOU01000006">
    <property type="protein sequence ID" value="KLV10262.1"/>
    <property type="molecule type" value="Genomic_DNA"/>
</dbReference>
<name>A0A0J1K7E8_9GAMM</name>